<keyword evidence="2" id="KW-0489">Methyltransferase</keyword>
<dbReference type="Pfam" id="PF05050">
    <property type="entry name" value="Methyltransf_21"/>
    <property type="match status" value="1"/>
</dbReference>
<name>A0A1V0SAE3_9VIRU</name>
<dbReference type="GO" id="GO:0008171">
    <property type="term" value="F:O-methyltransferase activity"/>
    <property type="evidence" value="ECO:0007669"/>
    <property type="project" value="TreeGrafter"/>
</dbReference>
<dbReference type="NCBIfam" id="TIGR01444">
    <property type="entry name" value="fkbM_fam"/>
    <property type="match status" value="1"/>
</dbReference>
<dbReference type="PANTHER" id="PTHR36973">
    <property type="entry name" value="SLL1456 PROTEIN-RELATED"/>
    <property type="match status" value="1"/>
</dbReference>
<dbReference type="GO" id="GO:0032259">
    <property type="term" value="P:methylation"/>
    <property type="evidence" value="ECO:0007669"/>
    <property type="project" value="UniProtKB-KW"/>
</dbReference>
<gene>
    <name evidence="2" type="ORF">Catovirus_1_740</name>
</gene>
<dbReference type="SUPFAM" id="SSF53335">
    <property type="entry name" value="S-adenosyl-L-methionine-dependent methyltransferases"/>
    <property type="match status" value="1"/>
</dbReference>
<keyword evidence="2" id="KW-0808">Transferase</keyword>
<dbReference type="InterPro" id="IPR053188">
    <property type="entry name" value="FkbM_Methyltransferase"/>
</dbReference>
<sequence length="217" mass="25112">MFESIRRLKNNGYTPKVVLDVGAHHGSWTKSCLEIYPDASYYLFEPHCYNQLSMYDNSSNVKIHNVLLSDKIEAVKFYAMGNTGDSIFKEKSKHFVDCPGEFRITTTIDNIFAETENVMENILLKIDCQGAEIPILKGCTSILDKTDFIILELPFFGQYNENVPNFLEHIKFMDDIGFIPFDISEIHFVKNFTMQVDIMFISKKHEFNNNMAEKLFT</sequence>
<evidence type="ECO:0000313" key="2">
    <source>
        <dbReference type="EMBL" id="ARF08690.1"/>
    </source>
</evidence>
<dbReference type="InterPro" id="IPR029063">
    <property type="entry name" value="SAM-dependent_MTases_sf"/>
</dbReference>
<proteinExistence type="predicted"/>
<feature type="domain" description="Methyltransferase FkbM" evidence="1">
    <location>
        <begin position="20"/>
        <end position="179"/>
    </location>
</feature>
<organism evidence="2">
    <name type="scientific">Catovirus CTV1</name>
    <dbReference type="NCBI Taxonomy" id="1977631"/>
    <lineage>
        <taxon>Viruses</taxon>
        <taxon>Varidnaviria</taxon>
        <taxon>Bamfordvirae</taxon>
        <taxon>Nucleocytoviricota</taxon>
        <taxon>Megaviricetes</taxon>
        <taxon>Imitervirales</taxon>
        <taxon>Mimiviridae</taxon>
        <taxon>Klosneuvirinae</taxon>
        <taxon>Catovirus</taxon>
    </lineage>
</organism>
<protein>
    <submittedName>
        <fullName evidence="2">Methyltransferase</fullName>
    </submittedName>
</protein>
<reference evidence="2" key="1">
    <citation type="journal article" date="2017" name="Science">
        <title>Giant viruses with an expanded complement of translation system components.</title>
        <authorList>
            <person name="Schulz F."/>
            <person name="Yutin N."/>
            <person name="Ivanova N.N."/>
            <person name="Ortega D.R."/>
            <person name="Lee T.K."/>
            <person name="Vierheilig J."/>
            <person name="Daims H."/>
            <person name="Horn M."/>
            <person name="Wagner M."/>
            <person name="Jensen G.J."/>
            <person name="Kyrpides N.C."/>
            <person name="Koonin E.V."/>
            <person name="Woyke T."/>
        </authorList>
    </citation>
    <scope>NUCLEOTIDE SEQUENCE</scope>
    <source>
        <strain evidence="2">CTV1</strain>
    </source>
</reference>
<dbReference type="InterPro" id="IPR006342">
    <property type="entry name" value="FkbM_mtfrase"/>
</dbReference>
<accession>A0A1V0SAE3</accession>
<dbReference type="PANTHER" id="PTHR36973:SF4">
    <property type="entry name" value="NODULATION PROTEIN"/>
    <property type="match status" value="1"/>
</dbReference>
<evidence type="ECO:0000259" key="1">
    <source>
        <dbReference type="Pfam" id="PF05050"/>
    </source>
</evidence>
<dbReference type="Gene3D" id="3.40.50.150">
    <property type="entry name" value="Vaccinia Virus protein VP39"/>
    <property type="match status" value="1"/>
</dbReference>
<dbReference type="EMBL" id="KY684083">
    <property type="protein sequence ID" value="ARF08690.1"/>
    <property type="molecule type" value="Genomic_DNA"/>
</dbReference>